<keyword evidence="1" id="KW-0032">Aminotransferase</keyword>
<sequence>MNTLELQQSDSTHYLHPFTDSKALSQKGARVITKAEGIYLWDSDGNRLLDGMAGLWCVNVGYGRKRLAETAMRQLEELPYYNTFFQTTHPPAVALSEKLAELAPAGFNRVFLVNSGSEANDTV</sequence>
<dbReference type="Gene3D" id="3.90.1150.10">
    <property type="entry name" value="Aspartate Aminotransferase, domain 1"/>
    <property type="match status" value="1"/>
</dbReference>
<dbReference type="PANTHER" id="PTHR42684:SF3">
    <property type="entry name" value="ADENOSYLMETHIONINE-8-AMINO-7-OXONONANOATE AMINOTRANSFERASE"/>
    <property type="match status" value="1"/>
</dbReference>
<protein>
    <recommendedName>
        <fullName evidence="5">Aminotransferase class III-fold pyridoxal phosphate-dependent enzyme</fullName>
    </recommendedName>
</protein>
<organism evidence="4">
    <name type="scientific">marine metagenome</name>
    <dbReference type="NCBI Taxonomy" id="408172"/>
    <lineage>
        <taxon>unclassified sequences</taxon>
        <taxon>metagenomes</taxon>
        <taxon>ecological metagenomes</taxon>
    </lineage>
</organism>
<gene>
    <name evidence="4" type="ORF">METZ01_LOCUS376809</name>
</gene>
<evidence type="ECO:0000256" key="2">
    <source>
        <dbReference type="ARBA" id="ARBA00022679"/>
    </source>
</evidence>
<dbReference type="EMBL" id="UINC01138177">
    <property type="protein sequence ID" value="SVD23955.1"/>
    <property type="molecule type" value="Genomic_DNA"/>
</dbReference>
<dbReference type="GO" id="GO:0009102">
    <property type="term" value="P:biotin biosynthetic process"/>
    <property type="evidence" value="ECO:0007669"/>
    <property type="project" value="TreeGrafter"/>
</dbReference>
<accession>A0A382TQC3</accession>
<dbReference type="SUPFAM" id="SSF53383">
    <property type="entry name" value="PLP-dependent transferases"/>
    <property type="match status" value="1"/>
</dbReference>
<keyword evidence="2" id="KW-0808">Transferase</keyword>
<dbReference type="Pfam" id="PF00202">
    <property type="entry name" value="Aminotran_3"/>
    <property type="match status" value="1"/>
</dbReference>
<evidence type="ECO:0008006" key="5">
    <source>
        <dbReference type="Google" id="ProtNLM"/>
    </source>
</evidence>
<dbReference type="PANTHER" id="PTHR42684">
    <property type="entry name" value="ADENOSYLMETHIONINE-8-AMINO-7-OXONONANOATE AMINOTRANSFERASE"/>
    <property type="match status" value="1"/>
</dbReference>
<dbReference type="InterPro" id="IPR015424">
    <property type="entry name" value="PyrdxlP-dep_Trfase"/>
</dbReference>
<proteinExistence type="predicted"/>
<evidence type="ECO:0000313" key="4">
    <source>
        <dbReference type="EMBL" id="SVD23955.1"/>
    </source>
</evidence>
<reference evidence="4" key="1">
    <citation type="submission" date="2018-05" db="EMBL/GenBank/DDBJ databases">
        <authorList>
            <person name="Lanie J.A."/>
            <person name="Ng W.-L."/>
            <person name="Kazmierczak K.M."/>
            <person name="Andrzejewski T.M."/>
            <person name="Davidsen T.M."/>
            <person name="Wayne K.J."/>
            <person name="Tettelin H."/>
            <person name="Glass J.I."/>
            <person name="Rusch D."/>
            <person name="Podicherti R."/>
            <person name="Tsui H.-C.T."/>
            <person name="Winkler M.E."/>
        </authorList>
    </citation>
    <scope>NUCLEOTIDE SEQUENCE</scope>
</reference>
<dbReference type="GO" id="GO:0009448">
    <property type="term" value="P:gamma-aminobutyric acid metabolic process"/>
    <property type="evidence" value="ECO:0007669"/>
    <property type="project" value="TreeGrafter"/>
</dbReference>
<dbReference type="Gene3D" id="3.40.640.10">
    <property type="entry name" value="Type I PLP-dependent aspartate aminotransferase-like (Major domain)"/>
    <property type="match status" value="1"/>
</dbReference>
<dbReference type="InterPro" id="IPR015421">
    <property type="entry name" value="PyrdxlP-dep_Trfase_major"/>
</dbReference>
<evidence type="ECO:0000256" key="3">
    <source>
        <dbReference type="ARBA" id="ARBA00022898"/>
    </source>
</evidence>
<keyword evidence="3" id="KW-0663">Pyridoxal phosphate</keyword>
<dbReference type="InterPro" id="IPR005814">
    <property type="entry name" value="Aminotrans_3"/>
</dbReference>
<dbReference type="AlphaFoldDB" id="A0A382TQC3"/>
<feature type="non-terminal residue" evidence="4">
    <location>
        <position position="123"/>
    </location>
</feature>
<dbReference type="GO" id="GO:0030170">
    <property type="term" value="F:pyridoxal phosphate binding"/>
    <property type="evidence" value="ECO:0007669"/>
    <property type="project" value="InterPro"/>
</dbReference>
<name>A0A382TQC3_9ZZZZ</name>
<evidence type="ECO:0000256" key="1">
    <source>
        <dbReference type="ARBA" id="ARBA00022576"/>
    </source>
</evidence>
<dbReference type="InterPro" id="IPR015422">
    <property type="entry name" value="PyrdxlP-dep_Trfase_small"/>
</dbReference>
<dbReference type="GO" id="GO:0004015">
    <property type="term" value="F:adenosylmethionine-8-amino-7-oxononanoate transaminase activity"/>
    <property type="evidence" value="ECO:0007669"/>
    <property type="project" value="TreeGrafter"/>
</dbReference>